<comment type="function">
    <text evidence="1 7">Tetrapolymerization of the monopyrrole PBG into the hydroxymethylbilane pre-uroporphyrinogen in several discrete steps.</text>
</comment>
<dbReference type="RefSeq" id="WP_160331918.1">
    <property type="nucleotide sequence ID" value="NZ_WSRS01000001.1"/>
</dbReference>
<dbReference type="OrthoDB" id="9810298at2"/>
<evidence type="ECO:0000313" key="10">
    <source>
        <dbReference type="EMBL" id="MVX58085.1"/>
    </source>
</evidence>
<comment type="caution">
    <text evidence="10">The sequence shown here is derived from an EMBL/GenBank/DDBJ whole genome shotgun (WGS) entry which is preliminary data.</text>
</comment>
<feature type="domain" description="Porphobilinogen deaminase N-terminal" evidence="8">
    <location>
        <begin position="4"/>
        <end position="215"/>
    </location>
</feature>
<dbReference type="PANTHER" id="PTHR11557">
    <property type="entry name" value="PORPHOBILINOGEN DEAMINASE"/>
    <property type="match status" value="1"/>
</dbReference>
<evidence type="ECO:0000313" key="11">
    <source>
        <dbReference type="Proteomes" id="UP000461595"/>
    </source>
</evidence>
<sequence>MRTIRVGSRKSLLAIRQTNLVLDQLRQLHPDRIFEVVPYTTKGDQLQDVPLSVIGGKGIFVTDIETAIQQGKIDMAVHSMKDLPAILAPGCTIGAVSPREDVRDCLVFSNPNWSLANLPSGSIVGTSSLRRTLQLQRQRPDLVYRSIRGNIDSRIEKVKEGQYQAVVLAMAGLKRLGWQGGRDIFLEPLSLDICLPAVAQAALAIECRQEDTEILDLLATFNDKQVAQCVAIERQFLSLLQADCTFPISALAQTKGDGYVLQTMLASPKGECHYAQVEGKQVNTLASEAFTKLKEAGVRGLPNVENSNYP</sequence>
<comment type="catalytic activity">
    <reaction evidence="6 7">
        <text>4 porphobilinogen + H2O = hydroxymethylbilane + 4 NH4(+)</text>
        <dbReference type="Rhea" id="RHEA:13185"/>
        <dbReference type="ChEBI" id="CHEBI:15377"/>
        <dbReference type="ChEBI" id="CHEBI:28938"/>
        <dbReference type="ChEBI" id="CHEBI:57845"/>
        <dbReference type="ChEBI" id="CHEBI:58126"/>
        <dbReference type="EC" id="2.5.1.61"/>
    </reaction>
</comment>
<evidence type="ECO:0000256" key="1">
    <source>
        <dbReference type="ARBA" id="ARBA00002869"/>
    </source>
</evidence>
<dbReference type="PANTHER" id="PTHR11557:SF0">
    <property type="entry name" value="PORPHOBILINOGEN DEAMINASE"/>
    <property type="match status" value="1"/>
</dbReference>
<dbReference type="GO" id="GO:0005737">
    <property type="term" value="C:cytoplasm"/>
    <property type="evidence" value="ECO:0007669"/>
    <property type="project" value="UniProtKB-UniRule"/>
</dbReference>
<dbReference type="InterPro" id="IPR022418">
    <property type="entry name" value="Porphobilinogen_deaminase_C"/>
</dbReference>
<dbReference type="EMBL" id="WSRS01000001">
    <property type="protein sequence ID" value="MVX58085.1"/>
    <property type="molecule type" value="Genomic_DNA"/>
</dbReference>
<evidence type="ECO:0000256" key="5">
    <source>
        <dbReference type="ARBA" id="ARBA00023244"/>
    </source>
</evidence>
<dbReference type="Gene3D" id="3.40.190.10">
    <property type="entry name" value="Periplasmic binding protein-like II"/>
    <property type="match status" value="2"/>
</dbReference>
<protein>
    <recommendedName>
        <fullName evidence="7">Porphobilinogen deaminase</fullName>
        <shortName evidence="7">PBG</shortName>
        <ecNumber evidence="7">2.5.1.61</ecNumber>
    </recommendedName>
    <alternativeName>
        <fullName evidence="7">Hydroxymethylbilane synthase</fullName>
        <shortName evidence="7">HMBS</shortName>
    </alternativeName>
    <alternativeName>
        <fullName evidence="7">Pre-uroporphyrinogen synthase</fullName>
    </alternativeName>
</protein>
<dbReference type="PIRSF" id="PIRSF001438">
    <property type="entry name" value="4pyrrol_synth_OHMeBilane_synth"/>
    <property type="match status" value="1"/>
</dbReference>
<gene>
    <name evidence="7 10" type="primary">hemC</name>
    <name evidence="10" type="ORF">E5983_00140</name>
</gene>
<keyword evidence="4 7" id="KW-0808">Transferase</keyword>
<comment type="cofactor">
    <cofactor evidence="7">
        <name>dipyrromethane</name>
        <dbReference type="ChEBI" id="CHEBI:60342"/>
    </cofactor>
    <text evidence="7">Binds 1 dipyrromethane group covalently.</text>
</comment>
<dbReference type="InterPro" id="IPR022417">
    <property type="entry name" value="Porphobilin_deaminase_N"/>
</dbReference>
<evidence type="ECO:0000256" key="6">
    <source>
        <dbReference type="ARBA" id="ARBA00048169"/>
    </source>
</evidence>
<feature type="domain" description="Porphobilinogen deaminase C-terminal" evidence="9">
    <location>
        <begin position="228"/>
        <end position="281"/>
    </location>
</feature>
<dbReference type="NCBIfam" id="TIGR00212">
    <property type="entry name" value="hemC"/>
    <property type="match status" value="1"/>
</dbReference>
<dbReference type="InterPro" id="IPR036803">
    <property type="entry name" value="Porphobilinogen_deaminase_C_sf"/>
</dbReference>
<dbReference type="InterPro" id="IPR000860">
    <property type="entry name" value="HemC"/>
</dbReference>
<proteinExistence type="inferred from homology"/>
<evidence type="ECO:0000259" key="9">
    <source>
        <dbReference type="Pfam" id="PF03900"/>
    </source>
</evidence>
<comment type="subunit">
    <text evidence="3 7">Monomer.</text>
</comment>
<dbReference type="GO" id="GO:0004418">
    <property type="term" value="F:hydroxymethylbilane synthase activity"/>
    <property type="evidence" value="ECO:0007669"/>
    <property type="project" value="UniProtKB-UniRule"/>
</dbReference>
<comment type="miscellaneous">
    <text evidence="7">The porphobilinogen subunits are added to the dipyrromethane group.</text>
</comment>
<accession>A0A7X3G6T6</accession>
<evidence type="ECO:0000259" key="8">
    <source>
        <dbReference type="Pfam" id="PF01379"/>
    </source>
</evidence>
<keyword evidence="5 7" id="KW-0627">Porphyrin biosynthesis</keyword>
<evidence type="ECO:0000256" key="3">
    <source>
        <dbReference type="ARBA" id="ARBA00011245"/>
    </source>
</evidence>
<comment type="similarity">
    <text evidence="2 7">Belongs to the HMBS family.</text>
</comment>
<dbReference type="Pfam" id="PF01379">
    <property type="entry name" value="Porphobil_deam"/>
    <property type="match status" value="1"/>
</dbReference>
<dbReference type="SUPFAM" id="SSF53850">
    <property type="entry name" value="Periplasmic binding protein-like II"/>
    <property type="match status" value="1"/>
</dbReference>
<dbReference type="Gene3D" id="3.30.160.40">
    <property type="entry name" value="Porphobilinogen deaminase, C-terminal domain"/>
    <property type="match status" value="1"/>
</dbReference>
<dbReference type="GO" id="GO:0006782">
    <property type="term" value="P:protoporphyrinogen IX biosynthetic process"/>
    <property type="evidence" value="ECO:0007669"/>
    <property type="project" value="UniProtKB-UniRule"/>
</dbReference>
<dbReference type="Proteomes" id="UP000461595">
    <property type="component" value="Unassembled WGS sequence"/>
</dbReference>
<reference evidence="10 11" key="1">
    <citation type="submission" date="2019-12" db="EMBL/GenBank/DDBJ databases">
        <title>Microbes associate with the intestines of laboratory mice.</title>
        <authorList>
            <person name="Navarre W."/>
            <person name="Wong E."/>
        </authorList>
    </citation>
    <scope>NUCLEOTIDE SEQUENCE [LARGE SCALE GENOMIC DNA]</scope>
    <source>
        <strain evidence="10 11">NM51_B2-22</strain>
    </source>
</reference>
<evidence type="ECO:0000256" key="7">
    <source>
        <dbReference type="HAMAP-Rule" id="MF_00260"/>
    </source>
</evidence>
<organism evidence="10 11">
    <name type="scientific">Streptococcus danieliae</name>
    <dbReference type="NCBI Taxonomy" id="747656"/>
    <lineage>
        <taxon>Bacteria</taxon>
        <taxon>Bacillati</taxon>
        <taxon>Bacillota</taxon>
        <taxon>Bacilli</taxon>
        <taxon>Lactobacillales</taxon>
        <taxon>Streptococcaceae</taxon>
        <taxon>Streptococcus</taxon>
    </lineage>
</organism>
<dbReference type="Pfam" id="PF03900">
    <property type="entry name" value="Porphobil_deamC"/>
    <property type="match status" value="1"/>
</dbReference>
<dbReference type="AlphaFoldDB" id="A0A7X3G6T6"/>
<evidence type="ECO:0000256" key="2">
    <source>
        <dbReference type="ARBA" id="ARBA00005638"/>
    </source>
</evidence>
<dbReference type="FunFam" id="3.40.190.10:FF:000005">
    <property type="entry name" value="Porphobilinogen deaminase"/>
    <property type="match status" value="1"/>
</dbReference>
<dbReference type="HAMAP" id="MF_00260">
    <property type="entry name" value="Porphobil_deam"/>
    <property type="match status" value="1"/>
</dbReference>
<evidence type="ECO:0000256" key="4">
    <source>
        <dbReference type="ARBA" id="ARBA00022679"/>
    </source>
</evidence>
<feature type="modified residue" description="S-(dipyrrolylmethanemethyl)cysteine" evidence="7">
    <location>
        <position position="244"/>
    </location>
</feature>
<dbReference type="PRINTS" id="PR00151">
    <property type="entry name" value="PORPHBDMNASE"/>
</dbReference>
<dbReference type="EC" id="2.5.1.61" evidence="7"/>
<name>A0A7X3G6T6_9STRE</name>
<dbReference type="SUPFAM" id="SSF54782">
    <property type="entry name" value="Porphobilinogen deaminase (hydroxymethylbilane synthase), C-terminal domain"/>
    <property type="match status" value="1"/>
</dbReference>